<dbReference type="GO" id="GO:0016567">
    <property type="term" value="P:protein ubiquitination"/>
    <property type="evidence" value="ECO:0007669"/>
    <property type="project" value="TreeGrafter"/>
</dbReference>
<evidence type="ECO:0000256" key="9">
    <source>
        <dbReference type="SAM" id="MobiDB-lite"/>
    </source>
</evidence>
<evidence type="ECO:0000313" key="12">
    <source>
        <dbReference type="Proteomes" id="UP001161247"/>
    </source>
</evidence>
<dbReference type="Gene3D" id="3.30.40.10">
    <property type="entry name" value="Zinc/RING finger domain, C3HC4 (zinc finger)"/>
    <property type="match status" value="1"/>
</dbReference>
<feature type="region of interest" description="Disordered" evidence="9">
    <location>
        <begin position="225"/>
        <end position="296"/>
    </location>
</feature>
<keyword evidence="5 8" id="KW-0863">Zinc-finger</keyword>
<evidence type="ECO:0000256" key="4">
    <source>
        <dbReference type="ARBA" id="ARBA00022723"/>
    </source>
</evidence>
<feature type="region of interest" description="Disordered" evidence="9">
    <location>
        <begin position="153"/>
        <end position="202"/>
    </location>
</feature>
<organism evidence="11 12">
    <name type="scientific">Oldenlandia corymbosa var. corymbosa</name>
    <dbReference type="NCBI Taxonomy" id="529605"/>
    <lineage>
        <taxon>Eukaryota</taxon>
        <taxon>Viridiplantae</taxon>
        <taxon>Streptophyta</taxon>
        <taxon>Embryophyta</taxon>
        <taxon>Tracheophyta</taxon>
        <taxon>Spermatophyta</taxon>
        <taxon>Magnoliopsida</taxon>
        <taxon>eudicotyledons</taxon>
        <taxon>Gunneridae</taxon>
        <taxon>Pentapetalae</taxon>
        <taxon>asterids</taxon>
        <taxon>lamiids</taxon>
        <taxon>Gentianales</taxon>
        <taxon>Rubiaceae</taxon>
        <taxon>Rubioideae</taxon>
        <taxon>Spermacoceae</taxon>
        <taxon>Hedyotis-Oldenlandia complex</taxon>
        <taxon>Oldenlandia</taxon>
    </lineage>
</organism>
<evidence type="ECO:0000256" key="3">
    <source>
        <dbReference type="ARBA" id="ARBA00022679"/>
    </source>
</evidence>
<dbReference type="EMBL" id="OX459123">
    <property type="protein sequence ID" value="CAI9109716.1"/>
    <property type="molecule type" value="Genomic_DNA"/>
</dbReference>
<feature type="region of interest" description="Disordered" evidence="9">
    <location>
        <begin position="1"/>
        <end position="23"/>
    </location>
</feature>
<evidence type="ECO:0000256" key="8">
    <source>
        <dbReference type="PROSITE-ProRule" id="PRU00175"/>
    </source>
</evidence>
<protein>
    <recommendedName>
        <fullName evidence="2">RING-type E3 ubiquitin transferase</fullName>
        <ecNumber evidence="2">2.3.2.27</ecNumber>
    </recommendedName>
</protein>
<name>A0AAV1DPD5_OLDCO</name>
<evidence type="ECO:0000256" key="5">
    <source>
        <dbReference type="ARBA" id="ARBA00022771"/>
    </source>
</evidence>
<dbReference type="SUPFAM" id="SSF57850">
    <property type="entry name" value="RING/U-box"/>
    <property type="match status" value="1"/>
</dbReference>
<evidence type="ECO:0000256" key="2">
    <source>
        <dbReference type="ARBA" id="ARBA00012483"/>
    </source>
</evidence>
<dbReference type="GO" id="GO:0005737">
    <property type="term" value="C:cytoplasm"/>
    <property type="evidence" value="ECO:0007669"/>
    <property type="project" value="TreeGrafter"/>
</dbReference>
<keyword evidence="3" id="KW-0808">Transferase</keyword>
<evidence type="ECO:0000313" key="11">
    <source>
        <dbReference type="EMBL" id="CAI9109716.1"/>
    </source>
</evidence>
<accession>A0AAV1DPD5</accession>
<dbReference type="SMART" id="SM00184">
    <property type="entry name" value="RING"/>
    <property type="match status" value="1"/>
</dbReference>
<comment type="catalytic activity">
    <reaction evidence="1">
        <text>S-ubiquitinyl-[E2 ubiquitin-conjugating enzyme]-L-cysteine + [acceptor protein]-L-lysine = [E2 ubiquitin-conjugating enzyme]-L-cysteine + N(6)-ubiquitinyl-[acceptor protein]-L-lysine.</text>
        <dbReference type="EC" id="2.3.2.27"/>
    </reaction>
</comment>
<keyword evidence="4" id="KW-0479">Metal-binding</keyword>
<evidence type="ECO:0000259" key="10">
    <source>
        <dbReference type="PROSITE" id="PS50089"/>
    </source>
</evidence>
<sequence>MSSTPTAAGAGAETDRLTPPRLEDLARRTARTLLLPYIINYAATHGPSDEPREVAVIVNPRTGSLTMIDGDLDGSPLSGKEGLVPASKESIDSLPAIEVGEEGFDCAICLSEFEIGEEAKQMPCKHKYHPGCIEKWLGIQGSCPVCRFRMPKEENEEEEDKEGEDVNVNVEAEEEEEAGEEEEEDGGEGEMEEEEEDSPEERERFLALNRIPTFVFHIYFAGRTRPLRNPGGRSRQANVDNGGMQENETIEDDGSEASESGGEEEEEEEEGDGYGSAAEDMDVDVGSMDMDVDRIA</sequence>
<dbReference type="InterPro" id="IPR013083">
    <property type="entry name" value="Znf_RING/FYVE/PHD"/>
</dbReference>
<feature type="compositionally biased region" description="Acidic residues" evidence="9">
    <location>
        <begin position="154"/>
        <end position="200"/>
    </location>
</feature>
<keyword evidence="12" id="KW-1185">Reference proteome</keyword>
<gene>
    <name evidence="11" type="ORF">OLC1_LOCUS17542</name>
</gene>
<evidence type="ECO:0000256" key="7">
    <source>
        <dbReference type="ARBA" id="ARBA00022833"/>
    </source>
</evidence>
<dbReference type="InterPro" id="IPR001841">
    <property type="entry name" value="Znf_RING"/>
</dbReference>
<feature type="compositionally biased region" description="Basic and acidic residues" evidence="9">
    <location>
        <begin position="13"/>
        <end position="23"/>
    </location>
</feature>
<reference evidence="11" key="1">
    <citation type="submission" date="2023-03" db="EMBL/GenBank/DDBJ databases">
        <authorList>
            <person name="Julca I."/>
        </authorList>
    </citation>
    <scope>NUCLEOTIDE SEQUENCE</scope>
</reference>
<dbReference type="Proteomes" id="UP001161247">
    <property type="component" value="Chromosome 6"/>
</dbReference>
<dbReference type="FunFam" id="3.30.40.10:FF:000127">
    <property type="entry name" value="E3 ubiquitin-protein ligase RNF181"/>
    <property type="match status" value="1"/>
</dbReference>
<proteinExistence type="predicted"/>
<dbReference type="EC" id="2.3.2.27" evidence="2"/>
<dbReference type="GO" id="GO:0061630">
    <property type="term" value="F:ubiquitin protein ligase activity"/>
    <property type="evidence" value="ECO:0007669"/>
    <property type="project" value="UniProtKB-EC"/>
</dbReference>
<keyword evidence="7" id="KW-0862">Zinc</keyword>
<dbReference type="PANTHER" id="PTHR15710:SF132">
    <property type="entry name" value="E3 UBIQUITIN-PROTEIN LIGASE MPSR1"/>
    <property type="match status" value="1"/>
</dbReference>
<dbReference type="PANTHER" id="PTHR15710">
    <property type="entry name" value="E3 UBIQUITIN-PROTEIN LIGASE PRAJA"/>
    <property type="match status" value="1"/>
</dbReference>
<dbReference type="Pfam" id="PF13639">
    <property type="entry name" value="zf-RING_2"/>
    <property type="match status" value="1"/>
</dbReference>
<dbReference type="AlphaFoldDB" id="A0AAV1DPD5"/>
<dbReference type="GO" id="GO:0008270">
    <property type="term" value="F:zinc ion binding"/>
    <property type="evidence" value="ECO:0007669"/>
    <property type="project" value="UniProtKB-KW"/>
</dbReference>
<evidence type="ECO:0000256" key="1">
    <source>
        <dbReference type="ARBA" id="ARBA00000900"/>
    </source>
</evidence>
<feature type="domain" description="RING-type" evidence="10">
    <location>
        <begin position="106"/>
        <end position="147"/>
    </location>
</feature>
<dbReference type="PROSITE" id="PS50089">
    <property type="entry name" value="ZF_RING_2"/>
    <property type="match status" value="1"/>
</dbReference>
<keyword evidence="6" id="KW-0833">Ubl conjugation pathway</keyword>
<evidence type="ECO:0000256" key="6">
    <source>
        <dbReference type="ARBA" id="ARBA00022786"/>
    </source>
</evidence>
<feature type="compositionally biased region" description="Acidic residues" evidence="9">
    <location>
        <begin position="248"/>
        <end position="272"/>
    </location>
</feature>
<feature type="compositionally biased region" description="Polar residues" evidence="9">
    <location>
        <begin position="235"/>
        <end position="247"/>
    </location>
</feature>